<organism evidence="1 2">
    <name type="scientific">Paramarasmius palmivorus</name>
    <dbReference type="NCBI Taxonomy" id="297713"/>
    <lineage>
        <taxon>Eukaryota</taxon>
        <taxon>Fungi</taxon>
        <taxon>Dikarya</taxon>
        <taxon>Basidiomycota</taxon>
        <taxon>Agaricomycotina</taxon>
        <taxon>Agaricomycetes</taxon>
        <taxon>Agaricomycetidae</taxon>
        <taxon>Agaricales</taxon>
        <taxon>Marasmiineae</taxon>
        <taxon>Marasmiaceae</taxon>
        <taxon>Paramarasmius</taxon>
    </lineage>
</organism>
<gene>
    <name evidence="1" type="ORF">VNI00_015954</name>
</gene>
<comment type="caution">
    <text evidence="1">The sequence shown here is derived from an EMBL/GenBank/DDBJ whole genome shotgun (WGS) entry which is preliminary data.</text>
</comment>
<evidence type="ECO:0000313" key="1">
    <source>
        <dbReference type="EMBL" id="KAK7025520.1"/>
    </source>
</evidence>
<dbReference type="EMBL" id="JAYKXP010000113">
    <property type="protein sequence ID" value="KAK7025520.1"/>
    <property type="molecule type" value="Genomic_DNA"/>
</dbReference>
<dbReference type="Proteomes" id="UP001383192">
    <property type="component" value="Unassembled WGS sequence"/>
</dbReference>
<evidence type="ECO:0000313" key="2">
    <source>
        <dbReference type="Proteomes" id="UP001383192"/>
    </source>
</evidence>
<accession>A0AAW0BHH6</accession>
<protein>
    <submittedName>
        <fullName evidence="1">Uncharacterized protein</fullName>
    </submittedName>
</protein>
<dbReference type="AlphaFoldDB" id="A0AAW0BHH6"/>
<reference evidence="1 2" key="1">
    <citation type="submission" date="2024-01" db="EMBL/GenBank/DDBJ databases">
        <title>A draft genome for a cacao thread blight-causing isolate of Paramarasmius palmivorus.</title>
        <authorList>
            <person name="Baruah I.K."/>
            <person name="Bukari Y."/>
            <person name="Amoako-Attah I."/>
            <person name="Meinhardt L.W."/>
            <person name="Bailey B.A."/>
            <person name="Cohen S.P."/>
        </authorList>
    </citation>
    <scope>NUCLEOTIDE SEQUENCE [LARGE SCALE GENOMIC DNA]</scope>
    <source>
        <strain evidence="1 2">GH-12</strain>
    </source>
</reference>
<keyword evidence="2" id="KW-1185">Reference proteome</keyword>
<sequence length="331" mass="38375">MLNFIYLAQYPLHTSETLSLLRRTLTCFHDNKEVFIETGACSSFNKIPKLHACQHFTRQFENFDLAKDAYRAMNWRDELPQMVAWLERQEKIKRHEKYIQLIMSGGEHILLCYDIMPGVAFKRSPKMTLHPTTKSVTFSRLIADYSASDFHNTLAHYVIKTRHPQLSHRRLENEARKLHILFTHVPVWHRIKWTTPDIYCSNDSGTIIVDSARVNLAQKNKHGHSIPGRFDTILVNVNNGQALGVAGYRVAQIRVVFSLTDKMKDHLFSADELDDIPSHLAYVEWFTPFQSSPDGVHGLYKVSHSVEQDGFRLSIQRKCPFIPEIWASRFP</sequence>
<proteinExistence type="predicted"/>
<name>A0AAW0BHH6_9AGAR</name>